<protein>
    <submittedName>
        <fullName evidence="1">Uncharacterized protein</fullName>
    </submittedName>
</protein>
<name>A0A6J8E6I3_MYTCO</name>
<reference evidence="1 2" key="1">
    <citation type="submission" date="2020-06" db="EMBL/GenBank/DDBJ databases">
        <authorList>
            <person name="Li R."/>
            <person name="Bekaert M."/>
        </authorList>
    </citation>
    <scope>NUCLEOTIDE SEQUENCE [LARGE SCALE GENOMIC DNA]</scope>
    <source>
        <strain evidence="2">wild</strain>
    </source>
</reference>
<keyword evidence="2" id="KW-1185">Reference proteome</keyword>
<evidence type="ECO:0000313" key="2">
    <source>
        <dbReference type="Proteomes" id="UP000507470"/>
    </source>
</evidence>
<gene>
    <name evidence="1" type="ORF">MCOR_48616</name>
</gene>
<dbReference type="EMBL" id="CACVKT020008524">
    <property type="protein sequence ID" value="CAC5415967.1"/>
    <property type="molecule type" value="Genomic_DNA"/>
</dbReference>
<organism evidence="1 2">
    <name type="scientific">Mytilus coruscus</name>
    <name type="common">Sea mussel</name>
    <dbReference type="NCBI Taxonomy" id="42192"/>
    <lineage>
        <taxon>Eukaryota</taxon>
        <taxon>Metazoa</taxon>
        <taxon>Spiralia</taxon>
        <taxon>Lophotrochozoa</taxon>
        <taxon>Mollusca</taxon>
        <taxon>Bivalvia</taxon>
        <taxon>Autobranchia</taxon>
        <taxon>Pteriomorphia</taxon>
        <taxon>Mytilida</taxon>
        <taxon>Mytiloidea</taxon>
        <taxon>Mytilidae</taxon>
        <taxon>Mytilinae</taxon>
        <taxon>Mytilus</taxon>
    </lineage>
</organism>
<accession>A0A6J8E6I3</accession>
<dbReference type="AlphaFoldDB" id="A0A6J8E6I3"/>
<proteinExistence type="predicted"/>
<dbReference type="Proteomes" id="UP000507470">
    <property type="component" value="Unassembled WGS sequence"/>
</dbReference>
<sequence length="163" mass="18277">MHDFGSFAPVPSLEGAMGGLGTAFPKATSLRYKDYTAALFQHVLCKESTFIKPDGGWFKGTDITLLCKIQLLNQISWEIKSLKVMKQITTWDELLGLYDIMISKLPPIPTQLSNKWQGKLVGNEAKELVTMLEAATQSKPPNHLVRLLDYVPLRLSEDVKKDK</sequence>
<evidence type="ECO:0000313" key="1">
    <source>
        <dbReference type="EMBL" id="CAC5415967.1"/>
    </source>
</evidence>